<feature type="region of interest" description="Disordered" evidence="1">
    <location>
        <begin position="242"/>
        <end position="277"/>
    </location>
</feature>
<feature type="compositionally biased region" description="Basic residues" evidence="1">
    <location>
        <begin position="261"/>
        <end position="277"/>
    </location>
</feature>
<accession>A0A9W5XL53</accession>
<feature type="transmembrane region" description="Helical" evidence="2">
    <location>
        <begin position="212"/>
        <end position="231"/>
    </location>
</feature>
<dbReference type="EMBL" id="BOPD01000023">
    <property type="protein sequence ID" value="GIJ34624.1"/>
    <property type="molecule type" value="Genomic_DNA"/>
</dbReference>
<keyword evidence="2" id="KW-0472">Membrane</keyword>
<organism evidence="3 4">
    <name type="scientific">Micromonospora sediminimaris</name>
    <dbReference type="NCBI Taxonomy" id="547162"/>
    <lineage>
        <taxon>Bacteria</taxon>
        <taxon>Bacillati</taxon>
        <taxon>Actinomycetota</taxon>
        <taxon>Actinomycetes</taxon>
        <taxon>Micromonosporales</taxon>
        <taxon>Micromonosporaceae</taxon>
        <taxon>Micromonospora</taxon>
    </lineage>
</organism>
<feature type="transmembrane region" description="Helical" evidence="2">
    <location>
        <begin position="31"/>
        <end position="60"/>
    </location>
</feature>
<evidence type="ECO:0000313" key="4">
    <source>
        <dbReference type="Proteomes" id="UP000607311"/>
    </source>
</evidence>
<feature type="transmembrane region" description="Helical" evidence="2">
    <location>
        <begin position="175"/>
        <end position="200"/>
    </location>
</feature>
<gene>
    <name evidence="3" type="ORF">Vse01_37720</name>
</gene>
<evidence type="ECO:0000313" key="3">
    <source>
        <dbReference type="EMBL" id="GIJ34624.1"/>
    </source>
</evidence>
<sequence length="277" mass="29846">MGDGVSGARVRSDTAPEVRDRGPVALALRPFGYLLIGLVWAALSTVILALGPGMLAFLVWADVTGALGEVELITGGVAESLHNPAEVIAIVISLPLLALLWGAGVLWMLPCAALPPMLLSFTFLVRSLRPSYADDALSFTTRGARGSTMGVTLTQVSLSLLPVHRSRWTDTLMRFYVAGWAVSLRAMTAAIPAGFGWLAAVLATMEDLPTTVRVLLAAAAVGSVGWSAVLLRKHWRARFHGESTGRSERPITDLSADERDRRRRALEKRRAARLSRR</sequence>
<dbReference type="AlphaFoldDB" id="A0A9W5XL53"/>
<dbReference type="Proteomes" id="UP000607311">
    <property type="component" value="Unassembled WGS sequence"/>
</dbReference>
<name>A0A9W5XL53_9ACTN</name>
<feature type="compositionally biased region" description="Basic and acidic residues" evidence="1">
    <location>
        <begin position="242"/>
        <end position="260"/>
    </location>
</feature>
<proteinExistence type="predicted"/>
<keyword evidence="2" id="KW-1133">Transmembrane helix</keyword>
<evidence type="ECO:0000256" key="2">
    <source>
        <dbReference type="SAM" id="Phobius"/>
    </source>
</evidence>
<reference evidence="3" key="1">
    <citation type="submission" date="2021-01" db="EMBL/GenBank/DDBJ databases">
        <title>Whole genome shotgun sequence of Verrucosispora sediminis NBRC 107745.</title>
        <authorList>
            <person name="Komaki H."/>
            <person name="Tamura T."/>
        </authorList>
    </citation>
    <scope>NUCLEOTIDE SEQUENCE</scope>
    <source>
        <strain evidence="3">NBRC 107745</strain>
    </source>
</reference>
<comment type="caution">
    <text evidence="3">The sequence shown here is derived from an EMBL/GenBank/DDBJ whole genome shotgun (WGS) entry which is preliminary data.</text>
</comment>
<keyword evidence="4" id="KW-1185">Reference proteome</keyword>
<keyword evidence="2" id="KW-0812">Transmembrane</keyword>
<protein>
    <submittedName>
        <fullName evidence="3">Uncharacterized protein</fullName>
    </submittedName>
</protein>
<evidence type="ECO:0000256" key="1">
    <source>
        <dbReference type="SAM" id="MobiDB-lite"/>
    </source>
</evidence>
<feature type="transmembrane region" description="Helical" evidence="2">
    <location>
        <begin position="87"/>
        <end position="109"/>
    </location>
</feature>